<dbReference type="EMBL" id="VSSQ01011009">
    <property type="protein sequence ID" value="MPM45767.1"/>
    <property type="molecule type" value="Genomic_DNA"/>
</dbReference>
<evidence type="ECO:0000256" key="1">
    <source>
        <dbReference type="SAM" id="MobiDB-lite"/>
    </source>
</evidence>
<reference evidence="3" key="1">
    <citation type="submission" date="2019-08" db="EMBL/GenBank/DDBJ databases">
        <authorList>
            <person name="Kucharzyk K."/>
            <person name="Murdoch R.W."/>
            <person name="Higgins S."/>
            <person name="Loffler F."/>
        </authorList>
    </citation>
    <scope>NUCLEOTIDE SEQUENCE</scope>
</reference>
<organism evidence="3">
    <name type="scientific">bioreactor metagenome</name>
    <dbReference type="NCBI Taxonomy" id="1076179"/>
    <lineage>
        <taxon>unclassified sequences</taxon>
        <taxon>metagenomes</taxon>
        <taxon>ecological metagenomes</taxon>
    </lineage>
</organism>
<evidence type="ECO:0000313" key="3">
    <source>
        <dbReference type="EMBL" id="MPM45767.1"/>
    </source>
</evidence>
<gene>
    <name evidence="3" type="ORF">SDC9_92459</name>
</gene>
<comment type="caution">
    <text evidence="3">The sequence shown here is derived from an EMBL/GenBank/DDBJ whole genome shotgun (WGS) entry which is preliminary data.</text>
</comment>
<protein>
    <submittedName>
        <fullName evidence="3">Uncharacterized protein</fullName>
    </submittedName>
</protein>
<sequence length="214" mass="23895">MTVCDHISALDFLELSLLGLSGLYDDVHPGVFNHILNLASDGAFLIQTKKLQISLAHSGNSCLGIHDNYALIRQVQGAFQHAGILLLLQQHGLQLLQAVGIVRRVDFQGFLRHFVSPILSICGTPVLPSASQASSCLLLKRALMPPLIIMIIIIFIYSVNNWHPNAFESTTSRQAFARRDVCFAELTPRRDRTRRSHNGRRTDRGKNGFRSWGR</sequence>
<keyword evidence="2" id="KW-1133">Transmembrane helix</keyword>
<name>A0A644ZYD7_9ZZZZ</name>
<proteinExistence type="predicted"/>
<feature type="region of interest" description="Disordered" evidence="1">
    <location>
        <begin position="192"/>
        <end position="214"/>
    </location>
</feature>
<feature type="transmembrane region" description="Helical" evidence="2">
    <location>
        <begin position="142"/>
        <end position="159"/>
    </location>
</feature>
<evidence type="ECO:0000256" key="2">
    <source>
        <dbReference type="SAM" id="Phobius"/>
    </source>
</evidence>
<dbReference type="AlphaFoldDB" id="A0A644ZYD7"/>
<keyword evidence="2" id="KW-0812">Transmembrane</keyword>
<keyword evidence="2" id="KW-0472">Membrane</keyword>
<accession>A0A644ZYD7</accession>